<evidence type="ECO:0000256" key="2">
    <source>
        <dbReference type="ARBA" id="ARBA00023002"/>
    </source>
</evidence>
<reference evidence="3 4" key="1">
    <citation type="submission" date="2017-12" db="EMBL/GenBank/DDBJ databases">
        <title>Phylogenetic diversity of female urinary microbiome.</title>
        <authorList>
            <person name="Thomas-White K."/>
            <person name="Wolfe A.J."/>
        </authorList>
    </citation>
    <scope>NUCLEOTIDE SEQUENCE [LARGE SCALE GENOMIC DNA]</scope>
    <source>
        <strain evidence="3 4">UMB0777</strain>
    </source>
</reference>
<proteinExistence type="inferred from homology"/>
<evidence type="ECO:0000313" key="3">
    <source>
        <dbReference type="EMBL" id="PKZ62863.1"/>
    </source>
</evidence>
<evidence type="ECO:0008006" key="5">
    <source>
        <dbReference type="Google" id="ProtNLM"/>
    </source>
</evidence>
<dbReference type="GO" id="GO:0016491">
    <property type="term" value="F:oxidoreductase activity"/>
    <property type="evidence" value="ECO:0007669"/>
    <property type="project" value="UniProtKB-KW"/>
</dbReference>
<dbReference type="Pfam" id="PF13561">
    <property type="entry name" value="adh_short_C2"/>
    <property type="match status" value="1"/>
</dbReference>
<dbReference type="InterPro" id="IPR002347">
    <property type="entry name" value="SDR_fam"/>
</dbReference>
<dbReference type="Gene3D" id="3.40.50.720">
    <property type="entry name" value="NAD(P)-binding Rossmann-like Domain"/>
    <property type="match status" value="1"/>
</dbReference>
<name>A0A2I1R153_9ACTN</name>
<dbReference type="InterPro" id="IPR036291">
    <property type="entry name" value="NAD(P)-bd_dom_sf"/>
</dbReference>
<evidence type="ECO:0000313" key="4">
    <source>
        <dbReference type="Proteomes" id="UP000234662"/>
    </source>
</evidence>
<evidence type="ECO:0000256" key="1">
    <source>
        <dbReference type="ARBA" id="ARBA00006484"/>
    </source>
</evidence>
<dbReference type="EMBL" id="PKJC01000041">
    <property type="protein sequence ID" value="PKZ62863.1"/>
    <property type="molecule type" value="Genomic_DNA"/>
</dbReference>
<dbReference type="CDD" id="cd05233">
    <property type="entry name" value="SDR_c"/>
    <property type="match status" value="1"/>
</dbReference>
<organism evidence="3 4">
    <name type="scientific">Gordonia terrae</name>
    <dbReference type="NCBI Taxonomy" id="2055"/>
    <lineage>
        <taxon>Bacteria</taxon>
        <taxon>Bacillati</taxon>
        <taxon>Actinomycetota</taxon>
        <taxon>Actinomycetes</taxon>
        <taxon>Mycobacteriales</taxon>
        <taxon>Gordoniaceae</taxon>
        <taxon>Gordonia</taxon>
    </lineage>
</organism>
<dbReference type="PROSITE" id="PS00061">
    <property type="entry name" value="ADH_SHORT"/>
    <property type="match status" value="1"/>
</dbReference>
<comment type="caution">
    <text evidence="3">The sequence shown here is derived from an EMBL/GenBank/DDBJ whole genome shotgun (WGS) entry which is preliminary data.</text>
</comment>
<comment type="similarity">
    <text evidence="1">Belongs to the short-chain dehydrogenases/reductases (SDR) family.</text>
</comment>
<sequence length="205" mass="21924">MRQRHGCRRRSRPPSYTTLWGTTRKAAEATGNIDILVCNAAAIPWPKPLHEYPETDWQTALDAGVSATFHTMREAFPYMSERGGRIITMGSIGGVRGVKGAGGYAATKAAIIGLTRVAANDWAQYGITANCVLPMGMSKAWEDLLASLPEGTDTFAAVHMRHNAVGYPGDAEKDIGPVVSFLGSDDSRYVTGAVIPVDGGLNDLE</sequence>
<dbReference type="PRINTS" id="PR00081">
    <property type="entry name" value="GDHRDH"/>
</dbReference>
<gene>
    <name evidence="3" type="ORF">CYJ73_24890</name>
</gene>
<accession>A0A2I1R153</accession>
<protein>
    <recommendedName>
        <fullName evidence="5">SDR family oxidoreductase</fullName>
    </recommendedName>
</protein>
<dbReference type="PRINTS" id="PR00080">
    <property type="entry name" value="SDRFAMILY"/>
</dbReference>
<keyword evidence="2" id="KW-0560">Oxidoreductase</keyword>
<dbReference type="PANTHER" id="PTHR24321:SF14">
    <property type="entry name" value="SHORT-CHAIN TYPE DEHYDROGENASE_REDUCTASE BLR2146-RELATED"/>
    <property type="match status" value="1"/>
</dbReference>
<dbReference type="AlphaFoldDB" id="A0A2I1R153"/>
<dbReference type="PANTHER" id="PTHR24321">
    <property type="entry name" value="DEHYDROGENASES, SHORT CHAIN"/>
    <property type="match status" value="1"/>
</dbReference>
<dbReference type="SUPFAM" id="SSF51735">
    <property type="entry name" value="NAD(P)-binding Rossmann-fold domains"/>
    <property type="match status" value="1"/>
</dbReference>
<dbReference type="InterPro" id="IPR020904">
    <property type="entry name" value="Sc_DH/Rdtase_CS"/>
</dbReference>
<dbReference type="Proteomes" id="UP000234662">
    <property type="component" value="Unassembled WGS sequence"/>
</dbReference>